<keyword evidence="2" id="KW-0472">Membrane</keyword>
<reference evidence="3 4" key="1">
    <citation type="submission" date="2017-01" db="EMBL/GenBank/DDBJ databases">
        <authorList>
            <person name="Erauso G."/>
        </authorList>
    </citation>
    <scope>NUCLEOTIDE SEQUENCE [LARGE SCALE GENOMIC DNA]</scope>
    <source>
        <strain evidence="3">MESINF1</strain>
    </source>
</reference>
<feature type="transmembrane region" description="Helical" evidence="2">
    <location>
        <begin position="235"/>
        <end position="256"/>
    </location>
</feature>
<feature type="compositionally biased region" description="Basic and acidic residues" evidence="1">
    <location>
        <begin position="347"/>
        <end position="361"/>
    </location>
</feature>
<accession>A0A7Z7PPJ1</accession>
<feature type="transmembrane region" description="Helical" evidence="2">
    <location>
        <begin position="7"/>
        <end position="25"/>
    </location>
</feature>
<evidence type="ECO:0000256" key="2">
    <source>
        <dbReference type="SAM" id="Phobius"/>
    </source>
</evidence>
<feature type="transmembrane region" description="Helical" evidence="2">
    <location>
        <begin position="310"/>
        <end position="330"/>
    </location>
</feature>
<feature type="transmembrane region" description="Helical" evidence="2">
    <location>
        <begin position="121"/>
        <end position="141"/>
    </location>
</feature>
<name>A0A7Z7PPJ1_9BACT</name>
<evidence type="ECO:0000256" key="1">
    <source>
        <dbReference type="SAM" id="MobiDB-lite"/>
    </source>
</evidence>
<feature type="transmembrane region" description="Helical" evidence="2">
    <location>
        <begin position="56"/>
        <end position="77"/>
    </location>
</feature>
<dbReference type="Proteomes" id="UP000250796">
    <property type="component" value="Chromosome MESINF"/>
</dbReference>
<protein>
    <submittedName>
        <fullName evidence="3">Uncharacterized protein</fullName>
    </submittedName>
</protein>
<dbReference type="RefSeq" id="WP_169699627.1">
    <property type="nucleotide sequence ID" value="NZ_LS974202.1"/>
</dbReference>
<dbReference type="AlphaFoldDB" id="A0A7Z7PPJ1"/>
<sequence length="452" mass="50100">MIQTGGLLIAIAGGAIIAFLFVYGSNRTGCSVYFILPITLFALIILLSGILRVDALYTLSTVTMIAGIILVMDWHPYSALTGLLILGVAFSISPILTEIAVGVFLFIVCYRLFTIPGFSRLLLVSVLVLSVLIMIVSKGPIGGLIRSLESEEHFEGTKSSQNQNPLEYVQDGQTATDAQSMERNPLRSPGMVDEAQPETGIVDSIIISLFYTLSFVLVASIAWKMFRITRGFARLIPPLLILISLLIFIIGGFMYLRSLPLAENVEFSLDGGVQSQTPSSNVIEVEDSPSGDIISEESALSGILFETLRWSSLVALAILSIALALAIVFVTTNGVERRRRGSNMENPNKEPRGSRKPLDREVPPLKYNRKFILDGYRWMRMSFFKNYVQLTPNELMVEIDQEKRGVVSEVTSIFVPVKYGQVDPSREECLKFHSLLLELSQRRETGNLFDKE</sequence>
<feature type="region of interest" description="Disordered" evidence="1">
    <location>
        <begin position="338"/>
        <end position="361"/>
    </location>
</feature>
<proteinExistence type="predicted"/>
<keyword evidence="2" id="KW-1133">Transmembrane helix</keyword>
<dbReference type="KEGG" id="minf:MESINF_2037"/>
<organism evidence="3 4">
    <name type="scientific">Mesotoga infera</name>
    <dbReference type="NCBI Taxonomy" id="1236046"/>
    <lineage>
        <taxon>Bacteria</taxon>
        <taxon>Thermotogati</taxon>
        <taxon>Thermotogota</taxon>
        <taxon>Thermotogae</taxon>
        <taxon>Kosmotogales</taxon>
        <taxon>Kosmotogaceae</taxon>
        <taxon>Mesotoga</taxon>
    </lineage>
</organism>
<feature type="transmembrane region" description="Helical" evidence="2">
    <location>
        <begin position="201"/>
        <end position="223"/>
    </location>
</feature>
<evidence type="ECO:0000313" key="4">
    <source>
        <dbReference type="Proteomes" id="UP000250796"/>
    </source>
</evidence>
<keyword evidence="4" id="KW-1185">Reference proteome</keyword>
<keyword evidence="2" id="KW-0812">Transmembrane</keyword>
<feature type="transmembrane region" description="Helical" evidence="2">
    <location>
        <begin position="83"/>
        <end position="109"/>
    </location>
</feature>
<feature type="region of interest" description="Disordered" evidence="1">
    <location>
        <begin position="175"/>
        <end position="194"/>
    </location>
</feature>
<feature type="transmembrane region" description="Helical" evidence="2">
    <location>
        <begin position="31"/>
        <end position="51"/>
    </location>
</feature>
<gene>
    <name evidence="3" type="ORF">MESINF_2037</name>
</gene>
<evidence type="ECO:0000313" key="3">
    <source>
        <dbReference type="EMBL" id="SSC13477.1"/>
    </source>
</evidence>
<dbReference type="EMBL" id="LS974202">
    <property type="protein sequence ID" value="SSC13477.1"/>
    <property type="molecule type" value="Genomic_DNA"/>
</dbReference>